<evidence type="ECO:0000313" key="3">
    <source>
        <dbReference type="Proteomes" id="UP000236728"/>
    </source>
</evidence>
<keyword evidence="1" id="KW-0812">Transmembrane</keyword>
<feature type="transmembrane region" description="Helical" evidence="1">
    <location>
        <begin position="86"/>
        <end position="106"/>
    </location>
</feature>
<keyword evidence="1" id="KW-1133">Transmembrane helix</keyword>
<evidence type="ECO:0000256" key="1">
    <source>
        <dbReference type="SAM" id="Phobius"/>
    </source>
</evidence>
<dbReference type="AlphaFoldDB" id="A0A1H5TXG3"/>
<protein>
    <recommendedName>
        <fullName evidence="4">Peptidase family M48</fullName>
    </recommendedName>
</protein>
<proteinExistence type="predicted"/>
<evidence type="ECO:0000313" key="2">
    <source>
        <dbReference type="EMBL" id="SEF67562.1"/>
    </source>
</evidence>
<reference evidence="2 3" key="1">
    <citation type="submission" date="2016-10" db="EMBL/GenBank/DDBJ databases">
        <authorList>
            <person name="de Groot N.N."/>
        </authorList>
    </citation>
    <scope>NUCLEOTIDE SEQUENCE [LARGE SCALE GENOMIC DNA]</scope>
    <source>
        <strain evidence="2 3">DSM 22489</strain>
    </source>
</reference>
<name>A0A1H5TXG3_9BACT</name>
<sequence>MMLSPLLRTLCFALVSAGLLQFVLEAITWRLTPSSSELSRSGSARSSERWLLTAALGARILPWVLAFGALVPAYLRGEDNTAAEHVALPCIAAAVLVLGWVGATLLRSAVTSLRTQRYCSRCQDGVRTVGGRQVRVHRESRSLLAVAGIFRSRLIVSEHLLDDHTVAAPALEVALTHEAAHATQRDNLKLLALSILPRIPIRTARRSSLDDRWRLAAELAADADSTAGDAHRSLLLADLLVVLAREHAGSFPTGVVTLLSAPDHLRMRVEQLLCSATSGPSRSVPASSSRLPIVALLTSLVTLAGACALFGHSAAELLLHLG</sequence>
<accession>A0A1H5TXG3</accession>
<dbReference type="PANTHER" id="PTHR34978:SF3">
    <property type="entry name" value="SLR0241 PROTEIN"/>
    <property type="match status" value="1"/>
</dbReference>
<feature type="transmembrane region" description="Helical" evidence="1">
    <location>
        <begin position="6"/>
        <end position="29"/>
    </location>
</feature>
<dbReference type="InterPro" id="IPR052173">
    <property type="entry name" value="Beta-lactam_resp_regulator"/>
</dbReference>
<evidence type="ECO:0008006" key="4">
    <source>
        <dbReference type="Google" id="ProtNLM"/>
    </source>
</evidence>
<feature type="transmembrane region" description="Helical" evidence="1">
    <location>
        <begin position="50"/>
        <end position="74"/>
    </location>
</feature>
<feature type="transmembrane region" description="Helical" evidence="1">
    <location>
        <begin position="291"/>
        <end position="311"/>
    </location>
</feature>
<dbReference type="OrthoDB" id="462286at2"/>
<gene>
    <name evidence="2" type="ORF">SAMN05421819_0780</name>
</gene>
<keyword evidence="3" id="KW-1185">Reference proteome</keyword>
<organism evidence="2 3">
    <name type="scientific">Bryocella elongata</name>
    <dbReference type="NCBI Taxonomy" id="863522"/>
    <lineage>
        <taxon>Bacteria</taxon>
        <taxon>Pseudomonadati</taxon>
        <taxon>Acidobacteriota</taxon>
        <taxon>Terriglobia</taxon>
        <taxon>Terriglobales</taxon>
        <taxon>Acidobacteriaceae</taxon>
        <taxon>Bryocella</taxon>
    </lineage>
</organism>
<dbReference type="Proteomes" id="UP000236728">
    <property type="component" value="Unassembled WGS sequence"/>
</dbReference>
<keyword evidence="1" id="KW-0472">Membrane</keyword>
<dbReference type="EMBL" id="FNVA01000001">
    <property type="protein sequence ID" value="SEF67562.1"/>
    <property type="molecule type" value="Genomic_DNA"/>
</dbReference>
<dbReference type="RefSeq" id="WP_103931665.1">
    <property type="nucleotide sequence ID" value="NZ_FNVA01000001.1"/>
</dbReference>
<dbReference type="PANTHER" id="PTHR34978">
    <property type="entry name" value="POSSIBLE SENSOR-TRANSDUCER PROTEIN BLAR"/>
    <property type="match status" value="1"/>
</dbReference>